<dbReference type="PANTHER" id="PTHR11188:SF161">
    <property type="entry name" value="PH-RESPONSE REGULATOR PROTEIN PALF_RIM8"/>
    <property type="match status" value="1"/>
</dbReference>
<feature type="region of interest" description="Disordered" evidence="2">
    <location>
        <begin position="209"/>
        <end position="265"/>
    </location>
</feature>
<feature type="region of interest" description="Disordered" evidence="2">
    <location>
        <begin position="668"/>
        <end position="687"/>
    </location>
</feature>
<protein>
    <recommendedName>
        <fullName evidence="3">Arrestin C-terminal-like domain-containing protein</fullName>
    </recommendedName>
</protein>
<feature type="compositionally biased region" description="Basic and acidic residues" evidence="2">
    <location>
        <begin position="583"/>
        <end position="592"/>
    </location>
</feature>
<dbReference type="OrthoDB" id="7785529at2759"/>
<dbReference type="InterPro" id="IPR014756">
    <property type="entry name" value="Ig_E-set"/>
</dbReference>
<dbReference type="SUPFAM" id="SSF81296">
    <property type="entry name" value="E set domains"/>
    <property type="match status" value="1"/>
</dbReference>
<dbReference type="GO" id="GO:0005886">
    <property type="term" value="C:plasma membrane"/>
    <property type="evidence" value="ECO:0007669"/>
    <property type="project" value="TreeGrafter"/>
</dbReference>
<evidence type="ECO:0000259" key="3">
    <source>
        <dbReference type="SMART" id="SM01017"/>
    </source>
</evidence>
<dbReference type="AlphaFoldDB" id="A0A178FN18"/>
<comment type="caution">
    <text evidence="4">The sequence shown here is derived from an EMBL/GenBank/DDBJ whole genome shotgun (WGS) entry which is preliminary data.</text>
</comment>
<gene>
    <name evidence="4" type="ORF">A7D00_2640</name>
</gene>
<dbReference type="EMBL" id="LHPN01000003">
    <property type="protein sequence ID" value="OAL72867.1"/>
    <property type="molecule type" value="Genomic_DNA"/>
</dbReference>
<feature type="domain" description="Arrestin C-terminal-like" evidence="3">
    <location>
        <begin position="282"/>
        <end position="452"/>
    </location>
</feature>
<dbReference type="GO" id="GO:0005829">
    <property type="term" value="C:cytosol"/>
    <property type="evidence" value="ECO:0007669"/>
    <property type="project" value="TreeGrafter"/>
</dbReference>
<dbReference type="GO" id="GO:0070086">
    <property type="term" value="P:ubiquitin-dependent endocytosis"/>
    <property type="evidence" value="ECO:0007669"/>
    <property type="project" value="TreeGrafter"/>
</dbReference>
<dbReference type="Pfam" id="PF00339">
    <property type="entry name" value="Arrestin_N"/>
    <property type="match status" value="1"/>
</dbReference>
<feature type="compositionally biased region" description="Low complexity" evidence="2">
    <location>
        <begin position="636"/>
        <end position="645"/>
    </location>
</feature>
<dbReference type="InterPro" id="IPR050357">
    <property type="entry name" value="Arrestin_domain-protein"/>
</dbReference>
<dbReference type="GO" id="GO:0030674">
    <property type="term" value="F:protein-macromolecule adaptor activity"/>
    <property type="evidence" value="ECO:0007669"/>
    <property type="project" value="TreeGrafter"/>
</dbReference>
<feature type="region of interest" description="Disordered" evidence="2">
    <location>
        <begin position="508"/>
        <end position="606"/>
    </location>
</feature>
<dbReference type="InterPro" id="IPR011022">
    <property type="entry name" value="Arrestin_C-like"/>
</dbReference>
<evidence type="ECO:0000313" key="4">
    <source>
        <dbReference type="EMBL" id="OAL72867.1"/>
    </source>
</evidence>
<dbReference type="Gene3D" id="2.60.40.640">
    <property type="match status" value="1"/>
</dbReference>
<sequence length="802" mass="87552">MALDTNAIDSSTVPPTRHRSILSKLTSRFGNRNRNISEFYVQPDDPWKSYHPGEIVKGAVVLTVVKPVRITHLVVCLHGYAKVFKNTVGPGEHAEESGYLGPGRGRRDGEYLGNGFTSLFEDEVVLCGDGRLKEGIYKFRFELCFPPYSLPSSINFERGTISYMITSTLTRPTTITPSMSCDKRLILIERIDIAPLPAPKARVITLEPISARSKSKPRKKSTSGERGFNGAAGPASLEPSSSQTSEPKPPLSPVPSEQSTSSYLSNSTQSFQIISESNTARDSDTIAATTKLLRGGGLPGDVLPLRIMINHTKPIRSPHGIIVTLYRQGRIDMYPAIPIGTPAKGKRPVYEDYYPKSRTGLGGLSFGATRTCSVFRKDMSQIFCPLIVDPNTMTADIKTSIRIPEDCFPTITRVPGAMISFRYYVEVVMDIRGKLAGQDRFLPRLNIMNSSSNSYNHCAAPRGFNTVETSRGGTSTTSSCTGNILDTDQVRRDKSVIVCVFEVVVGSKDSGRGQQQQQQQQQTSSDESVRQDYPASNIDQHTQPTTPETVREQQQQYQTPQIHSADRSQGNRDLDNGYGAGSGDREPWHARPPDQYVIDPPLAQPQEDIDEKTRLRRAEAMLLPSAPPASDEAGPSNSTLALASAPALSEHRDLSYFETPTPTYSASVYMHSHPPSAPSPDTITPYSAHESCSALQHPGAYLLSESAAESSSRPNYHQPHSTSVPSDDKQELEKQRLLNERSAPPDSDAPESATGGPGQATAPASENGDIRHQPLPSAPVLTEDDIIGQSIATGESLPRYQR</sequence>
<dbReference type="SMART" id="SM01017">
    <property type="entry name" value="Arrestin_C"/>
    <property type="match status" value="1"/>
</dbReference>
<feature type="region of interest" description="Disordered" evidence="2">
    <location>
        <begin position="625"/>
        <end position="645"/>
    </location>
</feature>
<comment type="similarity">
    <text evidence="1">Belongs to the arrestin family. PalF/RIM8 subfamily.</text>
</comment>
<evidence type="ECO:0000313" key="5">
    <source>
        <dbReference type="Proteomes" id="UP000243519"/>
    </source>
</evidence>
<feature type="compositionally biased region" description="Basic and acidic residues" evidence="2">
    <location>
        <begin position="726"/>
        <end position="739"/>
    </location>
</feature>
<name>A0A178FN18_TRIVO</name>
<proteinExistence type="inferred from homology"/>
<dbReference type="InterPro" id="IPR011021">
    <property type="entry name" value="Arrestin-like_N"/>
</dbReference>
<evidence type="ECO:0000256" key="2">
    <source>
        <dbReference type="SAM" id="MobiDB-lite"/>
    </source>
</evidence>
<feature type="region of interest" description="Disordered" evidence="2">
    <location>
        <begin position="704"/>
        <end position="802"/>
    </location>
</feature>
<organism evidence="4 5">
    <name type="scientific">Trichophyton violaceum</name>
    <dbReference type="NCBI Taxonomy" id="34388"/>
    <lineage>
        <taxon>Eukaryota</taxon>
        <taxon>Fungi</taxon>
        <taxon>Dikarya</taxon>
        <taxon>Ascomycota</taxon>
        <taxon>Pezizomycotina</taxon>
        <taxon>Eurotiomycetes</taxon>
        <taxon>Eurotiomycetidae</taxon>
        <taxon>Onygenales</taxon>
        <taxon>Arthrodermataceae</taxon>
        <taxon>Trichophyton</taxon>
    </lineage>
</organism>
<feature type="compositionally biased region" description="Low complexity" evidence="2">
    <location>
        <begin position="256"/>
        <end position="265"/>
    </location>
</feature>
<dbReference type="PANTHER" id="PTHR11188">
    <property type="entry name" value="ARRESTIN DOMAIN CONTAINING PROTEIN"/>
    <property type="match status" value="1"/>
</dbReference>
<feature type="compositionally biased region" description="Basic and acidic residues" evidence="2">
    <location>
        <begin position="564"/>
        <end position="575"/>
    </location>
</feature>
<accession>A0A178FN18</accession>
<feature type="compositionally biased region" description="Polar residues" evidence="2">
    <location>
        <begin position="713"/>
        <end position="725"/>
    </location>
</feature>
<dbReference type="Proteomes" id="UP000243519">
    <property type="component" value="Unassembled WGS sequence"/>
</dbReference>
<keyword evidence="5" id="KW-1185">Reference proteome</keyword>
<feature type="compositionally biased region" description="Polar residues" evidence="2">
    <location>
        <begin position="537"/>
        <end position="562"/>
    </location>
</feature>
<evidence type="ECO:0000256" key="1">
    <source>
        <dbReference type="ARBA" id="ARBA00037950"/>
    </source>
</evidence>
<reference evidence="4 5" key="1">
    <citation type="submission" date="2016-05" db="EMBL/GenBank/DDBJ databases">
        <title>Genome sequencing of Trichophyton violaceum CMCC(F)T3l isolated from hair.</title>
        <authorList>
            <person name="Zhan P."/>
            <person name="Tao Y."/>
            <person name="Liu W."/>
        </authorList>
    </citation>
    <scope>NUCLEOTIDE SEQUENCE [LARGE SCALE GENOMIC DNA]</scope>
    <source>
        <strain evidence="5">CMCC(F)T3l</strain>
    </source>
</reference>
<dbReference type="GO" id="GO:0031625">
    <property type="term" value="F:ubiquitin protein ligase binding"/>
    <property type="evidence" value="ECO:0007669"/>
    <property type="project" value="TreeGrafter"/>
</dbReference>
<dbReference type="InterPro" id="IPR014752">
    <property type="entry name" value="Arrestin-like_C"/>
</dbReference>